<feature type="transmembrane region" description="Helical" evidence="1">
    <location>
        <begin position="55"/>
        <end position="74"/>
    </location>
</feature>
<reference evidence="4" key="1">
    <citation type="submission" date="2016-11" db="EMBL/GenBank/DDBJ databases">
        <authorList>
            <person name="Varghese N."/>
            <person name="Submissions S."/>
        </authorList>
    </citation>
    <scope>NUCLEOTIDE SEQUENCE [LARGE SCALE GENOMIC DNA]</scope>
    <source>
        <strain evidence="4">DSM 24579</strain>
    </source>
</reference>
<dbReference type="AlphaFoldDB" id="A0A1M5C1J2"/>
<dbReference type="OrthoDB" id="9789113at2"/>
<dbReference type="RefSeq" id="WP_072875981.1">
    <property type="nucleotide sequence ID" value="NZ_FQVT01000001.1"/>
</dbReference>
<dbReference type="Proteomes" id="UP000183945">
    <property type="component" value="Unassembled WGS sequence"/>
</dbReference>
<accession>A0A1M5C1J2</accession>
<name>A0A1M5C1J2_SALEC</name>
<dbReference type="SMART" id="SM00014">
    <property type="entry name" value="acidPPc"/>
    <property type="match status" value="1"/>
</dbReference>
<gene>
    <name evidence="3" type="ORF">SAMN05444483_101293</name>
</gene>
<feature type="transmembrane region" description="Helical" evidence="1">
    <location>
        <begin position="106"/>
        <end position="127"/>
    </location>
</feature>
<dbReference type="InterPro" id="IPR000326">
    <property type="entry name" value="PAP2/HPO"/>
</dbReference>
<dbReference type="SUPFAM" id="SSF48317">
    <property type="entry name" value="Acid phosphatase/Vanadium-dependent haloperoxidase"/>
    <property type="match status" value="1"/>
</dbReference>
<sequence>MERIIELDHQLFIWLNNLGSENWDWLWLFITDKWSAIPLYAFLLFLIFKKFGWKASLLTMLFITLLITATDQLGNICKDFFDRLRPCRQEGVMEYTRFVAKRCGSYGFFSAHAANSMGVAVFLVLIFGKTYSKYIYFLICWALLVAYSRVYVGVHYPGDIVAGIIVGIFFGFLFYKLHTYVQAKVFKKLNKQSVINE</sequence>
<evidence type="ECO:0000313" key="3">
    <source>
        <dbReference type="EMBL" id="SHF48618.1"/>
    </source>
</evidence>
<protein>
    <submittedName>
        <fullName evidence="3">Undecaprenyl-diphosphatase</fullName>
    </submittedName>
</protein>
<organism evidence="3 4">
    <name type="scientific">Salegentibacter echinorum</name>
    <dbReference type="NCBI Taxonomy" id="1073325"/>
    <lineage>
        <taxon>Bacteria</taxon>
        <taxon>Pseudomonadati</taxon>
        <taxon>Bacteroidota</taxon>
        <taxon>Flavobacteriia</taxon>
        <taxon>Flavobacteriales</taxon>
        <taxon>Flavobacteriaceae</taxon>
        <taxon>Salegentibacter</taxon>
    </lineage>
</organism>
<dbReference type="PANTHER" id="PTHR14969">
    <property type="entry name" value="SPHINGOSINE-1-PHOSPHATE PHOSPHOHYDROLASE"/>
    <property type="match status" value="1"/>
</dbReference>
<keyword evidence="1" id="KW-1133">Transmembrane helix</keyword>
<dbReference type="STRING" id="1073325.SAMN05444483_101293"/>
<evidence type="ECO:0000259" key="2">
    <source>
        <dbReference type="SMART" id="SM00014"/>
    </source>
</evidence>
<dbReference type="PANTHER" id="PTHR14969:SF13">
    <property type="entry name" value="AT30094P"/>
    <property type="match status" value="1"/>
</dbReference>
<dbReference type="Gene3D" id="1.20.144.10">
    <property type="entry name" value="Phosphatidic acid phosphatase type 2/haloperoxidase"/>
    <property type="match status" value="1"/>
</dbReference>
<dbReference type="EMBL" id="FQVT01000001">
    <property type="protein sequence ID" value="SHF48618.1"/>
    <property type="molecule type" value="Genomic_DNA"/>
</dbReference>
<keyword evidence="4" id="KW-1185">Reference proteome</keyword>
<feature type="transmembrane region" description="Helical" evidence="1">
    <location>
        <begin position="160"/>
        <end position="178"/>
    </location>
</feature>
<evidence type="ECO:0000313" key="4">
    <source>
        <dbReference type="Proteomes" id="UP000183945"/>
    </source>
</evidence>
<dbReference type="InterPro" id="IPR036938">
    <property type="entry name" value="PAP2/HPO_sf"/>
</dbReference>
<keyword evidence="1" id="KW-0472">Membrane</keyword>
<keyword evidence="1" id="KW-0812">Transmembrane</keyword>
<dbReference type="Pfam" id="PF01569">
    <property type="entry name" value="PAP2"/>
    <property type="match status" value="1"/>
</dbReference>
<feature type="transmembrane region" description="Helical" evidence="1">
    <location>
        <begin position="134"/>
        <end position="154"/>
    </location>
</feature>
<feature type="transmembrane region" description="Helical" evidence="1">
    <location>
        <begin position="25"/>
        <end position="48"/>
    </location>
</feature>
<dbReference type="CDD" id="cd03395">
    <property type="entry name" value="PAP2_like_4"/>
    <property type="match status" value="1"/>
</dbReference>
<evidence type="ECO:0000256" key="1">
    <source>
        <dbReference type="SAM" id="Phobius"/>
    </source>
</evidence>
<feature type="domain" description="Phosphatidic acid phosphatase type 2/haloperoxidase" evidence="2">
    <location>
        <begin position="60"/>
        <end position="175"/>
    </location>
</feature>
<proteinExistence type="predicted"/>